<comment type="caution">
    <text evidence="10">The sequence shown here is derived from an EMBL/GenBank/DDBJ whole genome shotgun (WGS) entry which is preliminary data.</text>
</comment>
<dbReference type="GO" id="GO:0140359">
    <property type="term" value="F:ABC-type transporter activity"/>
    <property type="evidence" value="ECO:0007669"/>
    <property type="project" value="InterPro"/>
</dbReference>
<comment type="similarity">
    <text evidence="2 8">Belongs to the ABC-2 integral membrane protein family.</text>
</comment>
<evidence type="ECO:0000256" key="6">
    <source>
        <dbReference type="ARBA" id="ARBA00022989"/>
    </source>
</evidence>
<dbReference type="PROSITE" id="PS51012">
    <property type="entry name" value="ABC_TM2"/>
    <property type="match status" value="1"/>
</dbReference>
<evidence type="ECO:0000256" key="3">
    <source>
        <dbReference type="ARBA" id="ARBA00022448"/>
    </source>
</evidence>
<dbReference type="PANTHER" id="PTHR30294">
    <property type="entry name" value="MEMBRANE COMPONENT OF ABC TRANSPORTER YHHJ-RELATED"/>
    <property type="match status" value="1"/>
</dbReference>
<evidence type="ECO:0000256" key="1">
    <source>
        <dbReference type="ARBA" id="ARBA00004651"/>
    </source>
</evidence>
<evidence type="ECO:0000259" key="9">
    <source>
        <dbReference type="PROSITE" id="PS51012"/>
    </source>
</evidence>
<comment type="subcellular location">
    <subcellularLocation>
        <location evidence="1 8">Cell membrane</location>
        <topology evidence="1 8">Multi-pass membrane protein</topology>
    </subcellularLocation>
</comment>
<feature type="transmembrane region" description="Helical" evidence="8">
    <location>
        <begin position="21"/>
        <end position="40"/>
    </location>
</feature>
<keyword evidence="6 8" id="KW-1133">Transmembrane helix</keyword>
<evidence type="ECO:0000256" key="7">
    <source>
        <dbReference type="ARBA" id="ARBA00023136"/>
    </source>
</evidence>
<keyword evidence="11" id="KW-1185">Reference proteome</keyword>
<keyword evidence="4 8" id="KW-1003">Cell membrane</keyword>
<dbReference type="InterPro" id="IPR047817">
    <property type="entry name" value="ABC2_TM_bact-type"/>
</dbReference>
<evidence type="ECO:0000256" key="4">
    <source>
        <dbReference type="ARBA" id="ARBA00022475"/>
    </source>
</evidence>
<proteinExistence type="inferred from homology"/>
<dbReference type="GO" id="GO:0043190">
    <property type="term" value="C:ATP-binding cassette (ABC) transporter complex"/>
    <property type="evidence" value="ECO:0007669"/>
    <property type="project" value="InterPro"/>
</dbReference>
<accession>A0A399ST59</accession>
<reference evidence="10 11" key="1">
    <citation type="submission" date="2018-08" db="EMBL/GenBank/DDBJ databases">
        <title>Pallidiluteibacterium maritimus gen. nov., sp. nov., isolated from coastal sediment.</title>
        <authorList>
            <person name="Zhou L.Y."/>
        </authorList>
    </citation>
    <scope>NUCLEOTIDE SEQUENCE [LARGE SCALE GENOMIC DNA]</scope>
    <source>
        <strain evidence="10 11">XSD2</strain>
    </source>
</reference>
<keyword evidence="7 8" id="KW-0472">Membrane</keyword>
<feature type="transmembrane region" description="Helical" evidence="8">
    <location>
        <begin position="250"/>
        <end position="273"/>
    </location>
</feature>
<dbReference type="Pfam" id="PF12698">
    <property type="entry name" value="ABC2_membrane_3"/>
    <property type="match status" value="1"/>
</dbReference>
<dbReference type="OrthoDB" id="9808686at2"/>
<feature type="transmembrane region" description="Helical" evidence="8">
    <location>
        <begin position="285"/>
        <end position="305"/>
    </location>
</feature>
<name>A0A399ST59_9BACT</name>
<dbReference type="Proteomes" id="UP000265926">
    <property type="component" value="Unassembled WGS sequence"/>
</dbReference>
<evidence type="ECO:0000256" key="8">
    <source>
        <dbReference type="RuleBase" id="RU361157"/>
    </source>
</evidence>
<dbReference type="PANTHER" id="PTHR30294:SF29">
    <property type="entry name" value="MULTIDRUG ABC TRANSPORTER PERMEASE YBHS-RELATED"/>
    <property type="match status" value="1"/>
</dbReference>
<dbReference type="PRINTS" id="PR00164">
    <property type="entry name" value="ABC2TRNSPORT"/>
</dbReference>
<dbReference type="EMBL" id="QWGR01000021">
    <property type="protein sequence ID" value="RIJ45702.1"/>
    <property type="molecule type" value="Genomic_DNA"/>
</dbReference>
<keyword evidence="5 8" id="KW-0812">Transmembrane</keyword>
<feature type="domain" description="ABC transmembrane type-2" evidence="9">
    <location>
        <begin position="136"/>
        <end position="366"/>
    </location>
</feature>
<evidence type="ECO:0000256" key="5">
    <source>
        <dbReference type="ARBA" id="ARBA00022692"/>
    </source>
</evidence>
<evidence type="ECO:0000256" key="2">
    <source>
        <dbReference type="ARBA" id="ARBA00007783"/>
    </source>
</evidence>
<gene>
    <name evidence="10" type="ORF">D1614_22115</name>
</gene>
<organism evidence="10 11">
    <name type="scientific">Maribellus luteus</name>
    <dbReference type="NCBI Taxonomy" id="2305463"/>
    <lineage>
        <taxon>Bacteria</taxon>
        <taxon>Pseudomonadati</taxon>
        <taxon>Bacteroidota</taxon>
        <taxon>Bacteroidia</taxon>
        <taxon>Marinilabiliales</taxon>
        <taxon>Prolixibacteraceae</taxon>
        <taxon>Maribellus</taxon>
    </lineage>
</organism>
<feature type="transmembrane region" description="Helical" evidence="8">
    <location>
        <begin position="222"/>
        <end position="244"/>
    </location>
</feature>
<dbReference type="Gene3D" id="3.40.1710.10">
    <property type="entry name" value="abc type-2 transporter like domain"/>
    <property type="match status" value="1"/>
</dbReference>
<dbReference type="InterPro" id="IPR051449">
    <property type="entry name" value="ABC-2_transporter_component"/>
</dbReference>
<dbReference type="RefSeq" id="WP_119440179.1">
    <property type="nucleotide sequence ID" value="NZ_QWGR01000021.1"/>
</dbReference>
<feature type="transmembrane region" description="Helical" evidence="8">
    <location>
        <begin position="339"/>
        <end position="360"/>
    </location>
</feature>
<protein>
    <recommendedName>
        <fullName evidence="8">Transport permease protein</fullName>
    </recommendedName>
</protein>
<dbReference type="AlphaFoldDB" id="A0A399ST59"/>
<sequence>MKQLKSFIQKEFFHIFRDPRTMMVLFFIPIAQLLIFGTVIKNEIQDVHIAIYDQAKDETTQKITNKILSSGYFILEKNLENLNDIESVFRLGKVKEVIVFESNFGEKLTKEGKANVQLIADASDPNMARLAISYTSGIINDYVKKMHPNLQLPLQIEPEVRMYFNEEMKSAYMFVPGVMALILMLISAMMTSISITREKELGTMEILLVSPLRPMQIIIGKVLPYLLLSIANAFVIVLMGRFVFGVPILGSFTLLMLETILFIAMALCLGIFISTVAKSQMTAMFISMIVLMLPTILLSGFIYPIENMPKVLQVVSHIMPARYFISIIRAIMLKGTGILFVWQETAVLIGMTLFFIALSVKKFKIRLE</sequence>
<evidence type="ECO:0000313" key="11">
    <source>
        <dbReference type="Proteomes" id="UP000265926"/>
    </source>
</evidence>
<feature type="transmembrane region" description="Helical" evidence="8">
    <location>
        <begin position="171"/>
        <end position="195"/>
    </location>
</feature>
<keyword evidence="3 8" id="KW-0813">Transport</keyword>
<dbReference type="InterPro" id="IPR000412">
    <property type="entry name" value="ABC_2_transport"/>
</dbReference>
<evidence type="ECO:0000313" key="10">
    <source>
        <dbReference type="EMBL" id="RIJ45702.1"/>
    </source>
</evidence>
<dbReference type="InterPro" id="IPR013525">
    <property type="entry name" value="ABC2_TM"/>
</dbReference>